<dbReference type="PROSITE" id="PS50111">
    <property type="entry name" value="CHEMOTAXIS_TRANSDUC_2"/>
    <property type="match status" value="1"/>
</dbReference>
<dbReference type="RefSeq" id="WP_378126537.1">
    <property type="nucleotide sequence ID" value="NZ_JBHSED010000011.1"/>
</dbReference>
<dbReference type="PANTHER" id="PTHR32089">
    <property type="entry name" value="METHYL-ACCEPTING CHEMOTAXIS PROTEIN MCPB"/>
    <property type="match status" value="1"/>
</dbReference>
<dbReference type="Proteomes" id="UP001595755">
    <property type="component" value="Unassembled WGS sequence"/>
</dbReference>
<proteinExistence type="inferred from homology"/>
<accession>A0ABV8S8K1</accession>
<evidence type="ECO:0000256" key="3">
    <source>
        <dbReference type="PROSITE-ProRule" id="PRU00284"/>
    </source>
</evidence>
<reference evidence="6" key="1">
    <citation type="journal article" date="2019" name="Int. J. Syst. Evol. Microbiol.">
        <title>The Global Catalogue of Microorganisms (GCM) 10K type strain sequencing project: providing services to taxonomists for standard genome sequencing and annotation.</title>
        <authorList>
            <consortium name="The Broad Institute Genomics Platform"/>
            <consortium name="The Broad Institute Genome Sequencing Center for Infectious Disease"/>
            <person name="Wu L."/>
            <person name="Ma J."/>
        </authorList>
    </citation>
    <scope>NUCLEOTIDE SEQUENCE [LARGE SCALE GENOMIC DNA]</scope>
    <source>
        <strain evidence="6">CGMCC 4.1641</strain>
    </source>
</reference>
<feature type="domain" description="Methyl-accepting transducer" evidence="4">
    <location>
        <begin position="1"/>
        <end position="164"/>
    </location>
</feature>
<keyword evidence="6" id="KW-1185">Reference proteome</keyword>
<dbReference type="EMBL" id="JBHSED010000011">
    <property type="protein sequence ID" value="MFC4303287.1"/>
    <property type="molecule type" value="Genomic_DNA"/>
</dbReference>
<dbReference type="Gene3D" id="1.10.287.950">
    <property type="entry name" value="Methyl-accepting chemotaxis protein"/>
    <property type="match status" value="1"/>
</dbReference>
<dbReference type="SMART" id="SM00283">
    <property type="entry name" value="MA"/>
    <property type="match status" value="1"/>
</dbReference>
<gene>
    <name evidence="5" type="ORF">ACFO1S_07455</name>
</gene>
<organism evidence="5 6">
    <name type="scientific">Cohnella boryungensis</name>
    <dbReference type="NCBI Taxonomy" id="768479"/>
    <lineage>
        <taxon>Bacteria</taxon>
        <taxon>Bacillati</taxon>
        <taxon>Bacillota</taxon>
        <taxon>Bacilli</taxon>
        <taxon>Bacillales</taxon>
        <taxon>Paenibacillaceae</taxon>
        <taxon>Cohnella</taxon>
    </lineage>
</organism>
<evidence type="ECO:0000313" key="6">
    <source>
        <dbReference type="Proteomes" id="UP001595755"/>
    </source>
</evidence>
<dbReference type="InterPro" id="IPR004090">
    <property type="entry name" value="Chemotax_Me-accpt_rcpt"/>
</dbReference>
<protein>
    <submittedName>
        <fullName evidence="5">Methyl-accepting chemotaxis protein</fullName>
    </submittedName>
</protein>
<dbReference type="InterPro" id="IPR004089">
    <property type="entry name" value="MCPsignal_dom"/>
</dbReference>
<comment type="similarity">
    <text evidence="2">Belongs to the methyl-accepting chemotaxis (MCP) protein family.</text>
</comment>
<sequence>MSEELIHRAKEGIFRSQEVESAIDGMVEGANGNMAVLRQLEHQTQLIGGIVRTIREVAAQTNLLALNAAIEAAHAGEYGRGFNVVASEVRKLAGEVQDAAKEVNGYVDGMMAQVNEISKGTKHSQEVAAESQLRIQQALDEFSGIGEAALQLDSQAKALKEAMN</sequence>
<dbReference type="PRINTS" id="PR00260">
    <property type="entry name" value="CHEMTRNSDUCR"/>
</dbReference>
<evidence type="ECO:0000256" key="2">
    <source>
        <dbReference type="ARBA" id="ARBA00029447"/>
    </source>
</evidence>
<dbReference type="SUPFAM" id="SSF58104">
    <property type="entry name" value="Methyl-accepting chemotaxis protein (MCP) signaling domain"/>
    <property type="match status" value="1"/>
</dbReference>
<evidence type="ECO:0000313" key="5">
    <source>
        <dbReference type="EMBL" id="MFC4303287.1"/>
    </source>
</evidence>
<evidence type="ECO:0000259" key="4">
    <source>
        <dbReference type="PROSITE" id="PS50111"/>
    </source>
</evidence>
<comment type="caution">
    <text evidence="5">The sequence shown here is derived from an EMBL/GenBank/DDBJ whole genome shotgun (WGS) entry which is preliminary data.</text>
</comment>
<dbReference type="PANTHER" id="PTHR32089:SF112">
    <property type="entry name" value="LYSOZYME-LIKE PROTEIN-RELATED"/>
    <property type="match status" value="1"/>
</dbReference>
<evidence type="ECO:0000256" key="1">
    <source>
        <dbReference type="ARBA" id="ARBA00023224"/>
    </source>
</evidence>
<name>A0ABV8S8K1_9BACL</name>
<dbReference type="Pfam" id="PF00015">
    <property type="entry name" value="MCPsignal"/>
    <property type="match status" value="1"/>
</dbReference>
<keyword evidence="1 3" id="KW-0807">Transducer</keyword>